<dbReference type="InterPro" id="IPR036280">
    <property type="entry name" value="Multihaem_cyt_sf"/>
</dbReference>
<evidence type="ECO:0000259" key="1">
    <source>
        <dbReference type="Pfam" id="PF18582"/>
    </source>
</evidence>
<reference evidence="2" key="1">
    <citation type="journal article" date="2015" name="Nature">
        <title>Complex archaea that bridge the gap between prokaryotes and eukaryotes.</title>
        <authorList>
            <person name="Spang A."/>
            <person name="Saw J.H."/>
            <person name="Jorgensen S.L."/>
            <person name="Zaremba-Niedzwiedzka K."/>
            <person name="Martijn J."/>
            <person name="Lind A.E."/>
            <person name="van Eijk R."/>
            <person name="Schleper C."/>
            <person name="Guy L."/>
            <person name="Ettema T.J."/>
        </authorList>
    </citation>
    <scope>NUCLEOTIDE SEQUENCE</scope>
</reference>
<proteinExistence type="predicted"/>
<dbReference type="InterPro" id="IPR040698">
    <property type="entry name" value="HZS_alpha_mid"/>
</dbReference>
<sequence length="387" mass="42485">LNETEYLLTYTDDGGRNPYGQVPKPFGIYFMTIDGRRELLVADPTISCNQPVPLAARREPGVRPSPVDYRKQTGTYLVQDVYHGPGLQRVARGTIKRLRVVAIEFRAAVVGSNGNSGPAGGALVSTPVSINGTWDVKRVLGTTEVYEDGSAAFIVPARTPVYFQVLDENNHAVQTMRSWSTLQPGETFSCVGCHEDKNSTPAAEPVLSEAGRIGPKPLEPFYGQTAGFSFPQTIQPILDKHCVECHSRQTVADGKSTISLEATGELDGGSQKIWSDGYKTLANRKFASWVSPQSAPPMLSPYHTGAAKSPLIKLLVEGHEDVTLTQEDLDKLACWIDIGVPYCGEYTEKMNEEQLPTYNKYLAKRKHWEAVEAENIRELIEAGTENP</sequence>
<feature type="non-terminal residue" evidence="2">
    <location>
        <position position="1"/>
    </location>
</feature>
<dbReference type="EMBL" id="LAZR01020563">
    <property type="protein sequence ID" value="KKL88441.1"/>
    <property type="molecule type" value="Genomic_DNA"/>
</dbReference>
<organism evidence="2">
    <name type="scientific">marine sediment metagenome</name>
    <dbReference type="NCBI Taxonomy" id="412755"/>
    <lineage>
        <taxon>unclassified sequences</taxon>
        <taxon>metagenomes</taxon>
        <taxon>ecological metagenomes</taxon>
    </lineage>
</organism>
<dbReference type="Pfam" id="PF18582">
    <property type="entry name" value="HZS_alpha"/>
    <property type="match status" value="1"/>
</dbReference>
<dbReference type="AlphaFoldDB" id="A0A0F9GD60"/>
<gene>
    <name evidence="2" type="ORF">LCGC14_1924650</name>
</gene>
<name>A0A0F9GD60_9ZZZZ</name>
<protein>
    <recommendedName>
        <fullName evidence="1">Hydrazine synthase alpha subunit middle domain-containing protein</fullName>
    </recommendedName>
</protein>
<dbReference type="SUPFAM" id="SSF48695">
    <property type="entry name" value="Multiheme cytochromes"/>
    <property type="match status" value="1"/>
</dbReference>
<feature type="domain" description="Hydrazine synthase alpha subunit middle" evidence="1">
    <location>
        <begin position="93"/>
        <end position="195"/>
    </location>
</feature>
<comment type="caution">
    <text evidence="2">The sequence shown here is derived from an EMBL/GenBank/DDBJ whole genome shotgun (WGS) entry which is preliminary data.</text>
</comment>
<evidence type="ECO:0000313" key="2">
    <source>
        <dbReference type="EMBL" id="KKL88441.1"/>
    </source>
</evidence>
<accession>A0A0F9GD60</accession>